<feature type="domain" description="HTH tetR-type" evidence="5">
    <location>
        <begin position="9"/>
        <end position="69"/>
    </location>
</feature>
<dbReference type="GO" id="GO:0003700">
    <property type="term" value="F:DNA-binding transcription factor activity"/>
    <property type="evidence" value="ECO:0007669"/>
    <property type="project" value="TreeGrafter"/>
</dbReference>
<dbReference type="Pfam" id="PF17937">
    <property type="entry name" value="TetR_C_28"/>
    <property type="match status" value="1"/>
</dbReference>
<dbReference type="GeneID" id="84574857"/>
<sequence>MSEKPDTPTDTRARILDAAGRILVRDGSDGFTIAAVAKEAGVSKGGLFYHFESKDQLIAGLIQHYVSGFDQLIAQASDEPGAATRAYLRSAAQPAPRPVLALLAAAISNPAALESLNQRYTTWQRRLDHDGIPPHVATLVRCAIDGLWLAETFDLAAPNPATRSRMLAELEKLID</sequence>
<evidence type="ECO:0000313" key="6">
    <source>
        <dbReference type="EMBL" id="SPW31717.1"/>
    </source>
</evidence>
<dbReference type="Pfam" id="PF00440">
    <property type="entry name" value="TetR_N"/>
    <property type="match status" value="1"/>
</dbReference>
<evidence type="ECO:0000256" key="1">
    <source>
        <dbReference type="ARBA" id="ARBA00023015"/>
    </source>
</evidence>
<dbReference type="GO" id="GO:0000976">
    <property type="term" value="F:transcription cis-regulatory region binding"/>
    <property type="evidence" value="ECO:0007669"/>
    <property type="project" value="TreeGrafter"/>
</dbReference>
<evidence type="ECO:0000256" key="4">
    <source>
        <dbReference type="PROSITE-ProRule" id="PRU00335"/>
    </source>
</evidence>
<dbReference type="InterPro" id="IPR023772">
    <property type="entry name" value="DNA-bd_HTH_TetR-type_CS"/>
</dbReference>
<evidence type="ECO:0000256" key="2">
    <source>
        <dbReference type="ARBA" id="ARBA00023125"/>
    </source>
</evidence>
<keyword evidence="1" id="KW-0805">Transcription regulation</keyword>
<evidence type="ECO:0000313" key="7">
    <source>
        <dbReference type="Proteomes" id="UP000249886"/>
    </source>
</evidence>
<gene>
    <name evidence="6" type="primary">ttgR</name>
    <name evidence="6" type="ORF">NCTC10254_02193</name>
</gene>
<proteinExistence type="predicted"/>
<reference evidence="6 7" key="1">
    <citation type="submission" date="2018-06" db="EMBL/GenBank/DDBJ databases">
        <authorList>
            <consortium name="Pathogen Informatics"/>
            <person name="Doyle S."/>
        </authorList>
    </citation>
    <scope>NUCLEOTIDE SEQUENCE [LARGE SCALE GENOMIC DNA]</scope>
    <source>
        <strain evidence="6 7">NCTC10254</strain>
    </source>
</reference>
<dbReference type="InterPro" id="IPR009057">
    <property type="entry name" value="Homeodomain-like_sf"/>
</dbReference>
<evidence type="ECO:0000256" key="3">
    <source>
        <dbReference type="ARBA" id="ARBA00023163"/>
    </source>
</evidence>
<dbReference type="InterPro" id="IPR050109">
    <property type="entry name" value="HTH-type_TetR-like_transc_reg"/>
</dbReference>
<evidence type="ECO:0000259" key="5">
    <source>
        <dbReference type="PROSITE" id="PS50977"/>
    </source>
</evidence>
<feature type="DNA-binding region" description="H-T-H motif" evidence="4">
    <location>
        <begin position="32"/>
        <end position="51"/>
    </location>
</feature>
<dbReference type="RefSeq" id="WP_005527492.1">
    <property type="nucleotide sequence ID" value="NZ_CP050134.2"/>
</dbReference>
<dbReference type="SUPFAM" id="SSF48498">
    <property type="entry name" value="Tetracyclin repressor-like, C-terminal domain"/>
    <property type="match status" value="1"/>
</dbReference>
<dbReference type="PROSITE" id="PS01081">
    <property type="entry name" value="HTH_TETR_1"/>
    <property type="match status" value="1"/>
</dbReference>
<dbReference type="InterPro" id="IPR041479">
    <property type="entry name" value="TetR_CgmR_C"/>
</dbReference>
<keyword evidence="2 4" id="KW-0238">DNA-binding</keyword>
<dbReference type="EMBL" id="UARK01000032">
    <property type="protein sequence ID" value="SPW31717.1"/>
    <property type="molecule type" value="Genomic_DNA"/>
</dbReference>
<dbReference type="SUPFAM" id="SSF46689">
    <property type="entry name" value="Homeodomain-like"/>
    <property type="match status" value="1"/>
</dbReference>
<dbReference type="Gene3D" id="1.10.357.10">
    <property type="entry name" value="Tetracycline Repressor, domain 2"/>
    <property type="match status" value="1"/>
</dbReference>
<accession>A0A8B4H9A6</accession>
<keyword evidence="3" id="KW-0804">Transcription</keyword>
<dbReference type="PANTHER" id="PTHR30055">
    <property type="entry name" value="HTH-TYPE TRANSCRIPTIONAL REGULATOR RUTR"/>
    <property type="match status" value="1"/>
</dbReference>
<dbReference type="PROSITE" id="PS50977">
    <property type="entry name" value="HTH_TETR_2"/>
    <property type="match status" value="1"/>
</dbReference>
<organism evidence="6 7">
    <name type="scientific">Corynebacterium matruchotii</name>
    <dbReference type="NCBI Taxonomy" id="43768"/>
    <lineage>
        <taxon>Bacteria</taxon>
        <taxon>Bacillati</taxon>
        <taxon>Actinomycetota</taxon>
        <taxon>Actinomycetes</taxon>
        <taxon>Mycobacteriales</taxon>
        <taxon>Corynebacteriaceae</taxon>
        <taxon>Corynebacterium</taxon>
    </lineage>
</organism>
<name>A0A8B4H9A6_9CORY</name>
<dbReference type="AlphaFoldDB" id="A0A8B4H9A6"/>
<protein>
    <submittedName>
        <fullName evidence="6">TetR family transcriptional regulator</fullName>
    </submittedName>
</protein>
<dbReference type="InterPro" id="IPR036271">
    <property type="entry name" value="Tet_transcr_reg_TetR-rel_C_sf"/>
</dbReference>
<comment type="caution">
    <text evidence="6">The sequence shown here is derived from an EMBL/GenBank/DDBJ whole genome shotgun (WGS) entry which is preliminary data.</text>
</comment>
<dbReference type="InterPro" id="IPR001647">
    <property type="entry name" value="HTH_TetR"/>
</dbReference>
<dbReference type="Proteomes" id="UP000249886">
    <property type="component" value="Unassembled WGS sequence"/>
</dbReference>
<dbReference type="PRINTS" id="PR00455">
    <property type="entry name" value="HTHTETR"/>
</dbReference>
<dbReference type="PANTHER" id="PTHR30055:SF234">
    <property type="entry name" value="HTH-TYPE TRANSCRIPTIONAL REGULATOR BETI"/>
    <property type="match status" value="1"/>
</dbReference>